<keyword evidence="3" id="KW-0732">Signal</keyword>
<name>A0ABS5BYM3_9BACT</name>
<keyword evidence="5" id="KW-1185">Reference proteome</keyword>
<keyword evidence="1" id="KW-0175">Coiled coil</keyword>
<evidence type="ECO:0000256" key="3">
    <source>
        <dbReference type="SAM" id="SignalP"/>
    </source>
</evidence>
<sequence>MKAISVLLLVLLVGVVPADDTPPPAPKLPLGKETTYVTGPLDKHGYIDYEAALNAEMSKGISPEKNANALLALVVGPAPEGGDGIPLDYYKWLDIPVPPKQGDYFVGVYAYVHDKLGISGERLEAVFEAQSRVSQRPWVPKDCPPLAEWLTANQKPLALATEALKRPEYFNPLVSRRKEGDSSNLIGALLPSVQRYRELAFAFSARAMLRLQDKKFDEAWEDILTCHRLGRLVTRGATLIEALVGIAITQIASTATVTYLERADLTSKQALKCQKDLRELPHSAPLADKIGVCERMMGLDALQLIRRGMGGMSGLAGLVGNEAPVIADEKKALEMMDWTTVMQTMNKWYDRLGAAMKMKDRAARAKEFEKIEEEYKATKKVMEDAEKMKKLLNEKDAGKVVGKALGDVLMGLLSPAVQKVQSAHDRSEQVTANLQIAFALAAYNKDHGRYPAKLADLAPKYIASIPDDVFVGKPLTYKPSEKGYLFYSVGVNGKDDGGNSYDDDPRGDDLRVKMPQPALKK</sequence>
<feature type="compositionally biased region" description="Basic and acidic residues" evidence="2">
    <location>
        <begin position="495"/>
        <end position="512"/>
    </location>
</feature>
<dbReference type="Gene3D" id="3.30.700.10">
    <property type="entry name" value="Glycoprotein, Type 4 Pilin"/>
    <property type="match status" value="1"/>
</dbReference>
<feature type="signal peptide" evidence="3">
    <location>
        <begin position="1"/>
        <end position="18"/>
    </location>
</feature>
<dbReference type="SUPFAM" id="SSF54523">
    <property type="entry name" value="Pili subunits"/>
    <property type="match status" value="1"/>
</dbReference>
<protein>
    <recommendedName>
        <fullName evidence="6">Type II secretion system protein GspG C-terminal domain-containing protein</fullName>
    </recommendedName>
</protein>
<dbReference type="Proteomes" id="UP000676565">
    <property type="component" value="Unassembled WGS sequence"/>
</dbReference>
<gene>
    <name evidence="4" type="ORF">J8F10_26600</name>
</gene>
<dbReference type="InterPro" id="IPR045584">
    <property type="entry name" value="Pilin-like"/>
</dbReference>
<evidence type="ECO:0000313" key="4">
    <source>
        <dbReference type="EMBL" id="MBP3958832.1"/>
    </source>
</evidence>
<feature type="coiled-coil region" evidence="1">
    <location>
        <begin position="368"/>
        <end position="395"/>
    </location>
</feature>
<organism evidence="4 5">
    <name type="scientific">Gemmata palustris</name>
    <dbReference type="NCBI Taxonomy" id="2822762"/>
    <lineage>
        <taxon>Bacteria</taxon>
        <taxon>Pseudomonadati</taxon>
        <taxon>Planctomycetota</taxon>
        <taxon>Planctomycetia</taxon>
        <taxon>Gemmatales</taxon>
        <taxon>Gemmataceae</taxon>
        <taxon>Gemmata</taxon>
    </lineage>
</organism>
<evidence type="ECO:0000313" key="5">
    <source>
        <dbReference type="Proteomes" id="UP000676565"/>
    </source>
</evidence>
<evidence type="ECO:0008006" key="6">
    <source>
        <dbReference type="Google" id="ProtNLM"/>
    </source>
</evidence>
<evidence type="ECO:0000256" key="2">
    <source>
        <dbReference type="SAM" id="MobiDB-lite"/>
    </source>
</evidence>
<proteinExistence type="predicted"/>
<accession>A0ABS5BYM3</accession>
<reference evidence="4 5" key="1">
    <citation type="submission" date="2021-04" db="EMBL/GenBank/DDBJ databases">
        <authorList>
            <person name="Ivanova A."/>
        </authorList>
    </citation>
    <scope>NUCLEOTIDE SEQUENCE [LARGE SCALE GENOMIC DNA]</scope>
    <source>
        <strain evidence="4 5">G18</strain>
    </source>
</reference>
<comment type="caution">
    <text evidence="4">The sequence shown here is derived from an EMBL/GenBank/DDBJ whole genome shotgun (WGS) entry which is preliminary data.</text>
</comment>
<dbReference type="RefSeq" id="WP_210659180.1">
    <property type="nucleotide sequence ID" value="NZ_JAGKQQ010000001.1"/>
</dbReference>
<dbReference type="EMBL" id="JAGKQQ010000001">
    <property type="protein sequence ID" value="MBP3958832.1"/>
    <property type="molecule type" value="Genomic_DNA"/>
</dbReference>
<feature type="region of interest" description="Disordered" evidence="2">
    <location>
        <begin position="495"/>
        <end position="521"/>
    </location>
</feature>
<evidence type="ECO:0000256" key="1">
    <source>
        <dbReference type="SAM" id="Coils"/>
    </source>
</evidence>
<feature type="chain" id="PRO_5047172713" description="Type II secretion system protein GspG C-terminal domain-containing protein" evidence="3">
    <location>
        <begin position="19"/>
        <end position="521"/>
    </location>
</feature>